<proteinExistence type="predicted"/>
<accession>A0A172U0K9</accession>
<keyword evidence="1" id="KW-0472">Membrane</keyword>
<dbReference type="EMBL" id="CP011390">
    <property type="protein sequence ID" value="ANE52563.1"/>
    <property type="molecule type" value="Genomic_DNA"/>
</dbReference>
<evidence type="ECO:0000313" key="2">
    <source>
        <dbReference type="EMBL" id="ANE52563.1"/>
    </source>
</evidence>
<gene>
    <name evidence="2" type="ORF">SY85_20860</name>
</gene>
<dbReference type="KEGG" id="fla:SY85_20860"/>
<evidence type="ECO:0000256" key="1">
    <source>
        <dbReference type="SAM" id="Phobius"/>
    </source>
</evidence>
<keyword evidence="1" id="KW-1133">Transmembrane helix</keyword>
<reference evidence="2 3" key="2">
    <citation type="journal article" date="2016" name="Int. J. Syst. Evol. Microbiol.">
        <title>Flavisolibacter tropicus sp. nov., isolated from tropical soil.</title>
        <authorList>
            <person name="Lee J.J."/>
            <person name="Kang M.S."/>
            <person name="Kim G.S."/>
            <person name="Lee C.S."/>
            <person name="Lim S."/>
            <person name="Lee J."/>
            <person name="Roh S.H."/>
            <person name="Kang H."/>
            <person name="Ha J.M."/>
            <person name="Bae S."/>
            <person name="Jung H.Y."/>
            <person name="Kim M.K."/>
        </authorList>
    </citation>
    <scope>NUCLEOTIDE SEQUENCE [LARGE SCALE GENOMIC DNA]</scope>
    <source>
        <strain evidence="2 3">LCS9</strain>
    </source>
</reference>
<reference evidence="3" key="1">
    <citation type="submission" date="2015-01" db="EMBL/GenBank/DDBJ databases">
        <title>Flavisolibacter sp./LCS9/ whole genome sequencing.</title>
        <authorList>
            <person name="Kim M.K."/>
            <person name="Srinivasan S."/>
            <person name="Lee J.-J."/>
        </authorList>
    </citation>
    <scope>NUCLEOTIDE SEQUENCE [LARGE SCALE GENOMIC DNA]</scope>
    <source>
        <strain evidence="3">LCS9</strain>
    </source>
</reference>
<sequence length="83" mass="9465">MARKQALLRLIIFIACIPFVGLVLTRKEADWLYYLSLAFILAGTGFIQYLNWQKGKKEQVKKRLITYGAIIAGCVVLSLFLNK</sequence>
<feature type="transmembrane region" description="Helical" evidence="1">
    <location>
        <begin position="7"/>
        <end position="25"/>
    </location>
</feature>
<dbReference type="AlphaFoldDB" id="A0A172U0K9"/>
<name>A0A172U0K9_9BACT</name>
<keyword evidence="1" id="KW-0812">Transmembrane</keyword>
<keyword evidence="3" id="KW-1185">Reference proteome</keyword>
<feature type="transmembrane region" description="Helical" evidence="1">
    <location>
        <begin position="64"/>
        <end position="81"/>
    </location>
</feature>
<dbReference type="RefSeq" id="WP_066407259.1">
    <property type="nucleotide sequence ID" value="NZ_CP011390.1"/>
</dbReference>
<dbReference type="Proteomes" id="UP000077177">
    <property type="component" value="Chromosome"/>
</dbReference>
<organism evidence="2 3">
    <name type="scientific">Flavisolibacter tropicus</name>
    <dbReference type="NCBI Taxonomy" id="1492898"/>
    <lineage>
        <taxon>Bacteria</taxon>
        <taxon>Pseudomonadati</taxon>
        <taxon>Bacteroidota</taxon>
        <taxon>Chitinophagia</taxon>
        <taxon>Chitinophagales</taxon>
        <taxon>Chitinophagaceae</taxon>
        <taxon>Flavisolibacter</taxon>
    </lineage>
</organism>
<evidence type="ECO:0000313" key="3">
    <source>
        <dbReference type="Proteomes" id="UP000077177"/>
    </source>
</evidence>
<feature type="transmembrane region" description="Helical" evidence="1">
    <location>
        <begin position="31"/>
        <end position="52"/>
    </location>
</feature>
<protein>
    <submittedName>
        <fullName evidence="2">Uncharacterized protein</fullName>
    </submittedName>
</protein>